<dbReference type="PROSITE" id="PS01278">
    <property type="entry name" value="MTTASE_RADICAL"/>
    <property type="match status" value="1"/>
</dbReference>
<dbReference type="SUPFAM" id="SSF102114">
    <property type="entry name" value="Radical SAM enzymes"/>
    <property type="match status" value="1"/>
</dbReference>
<dbReference type="InterPro" id="IPR020612">
    <property type="entry name" value="Methylthiotransferase_CS"/>
</dbReference>
<evidence type="ECO:0000313" key="10">
    <source>
        <dbReference type="EMBL" id="OIO12806.1"/>
    </source>
</evidence>
<dbReference type="Gene3D" id="3.80.30.20">
    <property type="entry name" value="tm_1862 like domain"/>
    <property type="match status" value="1"/>
</dbReference>
<reference evidence="10 11" key="1">
    <citation type="journal article" date="2016" name="Environ. Microbiol.">
        <title>Genomic resolution of a cold subsurface aquifer community provides metabolic insights for novel microbes adapted to high CO concentrations.</title>
        <authorList>
            <person name="Probst A.J."/>
            <person name="Castelle C.J."/>
            <person name="Singh A."/>
            <person name="Brown C.T."/>
            <person name="Anantharaman K."/>
            <person name="Sharon I."/>
            <person name="Hug L.A."/>
            <person name="Burstein D."/>
            <person name="Emerson J.B."/>
            <person name="Thomas B.C."/>
            <person name="Banfield J.F."/>
        </authorList>
    </citation>
    <scope>NUCLEOTIDE SEQUENCE [LARGE SCALE GENOMIC DNA]</scope>
    <source>
        <strain evidence="10">CG1_02_37_22</strain>
    </source>
</reference>
<sequence>MSKSKTFFSFSFGCRVNQAEKELLDQQLISLGFTYSVDNPSIYIINTCAVTSKAEREARQHIYQIRRRFPKTRIIVTGCAATRWIRDRVDVEGVDHLFDNFNKEYLAMLINSNLKVHLPAISFRRRQVQAGISKPQLQTKNLDVAVKLKVSILEPDLSPFICRKTDQGTNWPKTTRSDKTIRVEKFDTKTLSLTGNKYLKSGRMFLKIQDGCQRFCTYCIVPYLRGKPRSVRIKNIVLRIKKYENEIKEVILTAINTEAYGYDTGEKLDDLIRRILQKTNISRLSFGSIHPWSIDNEFLKLYRQLSTDNRFSDFFHIPIQSGSDKILSLMKRNYTSKEILEKLQEIKKINPLAFIGTDIITGFLGETDKDFEDTYKFLEKTPIDRFHIFRFSKRTGTAAYFMAKKMEEPTAKTKEERAKALIALGKRKYEKFLAIHLGKTFPALFLEKRDNNFQKVLLCNQIPVWLQNKGVPTGEIRNVSINKLTSRGLVGSVSKRH</sequence>
<keyword evidence="7" id="KW-0411">Iron-sulfur</keyword>
<evidence type="ECO:0000256" key="3">
    <source>
        <dbReference type="ARBA" id="ARBA00022679"/>
    </source>
</evidence>
<dbReference type="InterPro" id="IPR006638">
    <property type="entry name" value="Elp3/MiaA/NifB-like_rSAM"/>
</dbReference>
<gene>
    <name evidence="10" type="ORF">AUJ73_05020</name>
</gene>
<keyword evidence="5" id="KW-0479">Metal-binding</keyword>
<dbReference type="InterPro" id="IPR023404">
    <property type="entry name" value="rSAM_horseshoe"/>
</dbReference>
<dbReference type="CDD" id="cd01335">
    <property type="entry name" value="Radical_SAM"/>
    <property type="match status" value="1"/>
</dbReference>
<dbReference type="PROSITE" id="PS51449">
    <property type="entry name" value="MTTASE_N"/>
    <property type="match status" value="1"/>
</dbReference>
<dbReference type="Proteomes" id="UP000183120">
    <property type="component" value="Unassembled WGS sequence"/>
</dbReference>
<accession>A0A1J4TQP4</accession>
<dbReference type="InterPro" id="IPR007197">
    <property type="entry name" value="rSAM"/>
</dbReference>
<dbReference type="InterPro" id="IPR058240">
    <property type="entry name" value="rSAM_sf"/>
</dbReference>
<dbReference type="GO" id="GO:0046872">
    <property type="term" value="F:metal ion binding"/>
    <property type="evidence" value="ECO:0007669"/>
    <property type="project" value="UniProtKB-KW"/>
</dbReference>
<feature type="domain" description="Radical SAM core" evidence="9">
    <location>
        <begin position="198"/>
        <end position="431"/>
    </location>
</feature>
<evidence type="ECO:0000256" key="7">
    <source>
        <dbReference type="ARBA" id="ARBA00023014"/>
    </source>
</evidence>
<keyword evidence="4" id="KW-0949">S-adenosyl-L-methionine</keyword>
<dbReference type="Pfam" id="PF00919">
    <property type="entry name" value="UPF0004"/>
    <property type="match status" value="1"/>
</dbReference>
<dbReference type="GO" id="GO:0051539">
    <property type="term" value="F:4 iron, 4 sulfur cluster binding"/>
    <property type="evidence" value="ECO:0007669"/>
    <property type="project" value="UniProtKB-KW"/>
</dbReference>
<evidence type="ECO:0000256" key="5">
    <source>
        <dbReference type="ARBA" id="ARBA00022723"/>
    </source>
</evidence>
<comment type="caution">
    <text evidence="10">The sequence shown here is derived from an EMBL/GenBank/DDBJ whole genome shotgun (WGS) entry which is preliminary data.</text>
</comment>
<dbReference type="PROSITE" id="PS51918">
    <property type="entry name" value="RADICAL_SAM"/>
    <property type="match status" value="1"/>
</dbReference>
<dbReference type="SMART" id="SM00729">
    <property type="entry name" value="Elp3"/>
    <property type="match status" value="1"/>
</dbReference>
<dbReference type="GO" id="GO:0035598">
    <property type="term" value="F:tRNA (N(6)-L-threonylcarbamoyladenosine(37)-C(2))-methylthiotransferase activity"/>
    <property type="evidence" value="ECO:0007669"/>
    <property type="project" value="TreeGrafter"/>
</dbReference>
<evidence type="ECO:0000313" key="11">
    <source>
        <dbReference type="Proteomes" id="UP000183120"/>
    </source>
</evidence>
<dbReference type="InterPro" id="IPR038135">
    <property type="entry name" value="Methylthiotransferase_N_sf"/>
</dbReference>
<dbReference type="STRING" id="1805209.AUJ73_05020"/>
<keyword evidence="6" id="KW-0408">Iron</keyword>
<dbReference type="NCBIfam" id="TIGR00089">
    <property type="entry name" value="MiaB/RimO family radical SAM methylthiotransferase"/>
    <property type="match status" value="1"/>
</dbReference>
<keyword evidence="3" id="KW-0808">Transferase</keyword>
<evidence type="ECO:0000259" key="9">
    <source>
        <dbReference type="PROSITE" id="PS51918"/>
    </source>
</evidence>
<organism evidence="10 11">
    <name type="scientific">Candidatus Gottesmanbacteria bacterium CG1_02_37_22</name>
    <dbReference type="NCBI Taxonomy" id="1805209"/>
    <lineage>
        <taxon>Bacteria</taxon>
        <taxon>Candidatus Gottesmaniibacteriota</taxon>
    </lineage>
</organism>
<evidence type="ECO:0000256" key="4">
    <source>
        <dbReference type="ARBA" id="ARBA00022691"/>
    </source>
</evidence>
<keyword evidence="2" id="KW-0004">4Fe-4S</keyword>
<name>A0A1J4TQP4_9BACT</name>
<dbReference type="EMBL" id="MNUY01000079">
    <property type="protein sequence ID" value="OIO12806.1"/>
    <property type="molecule type" value="Genomic_DNA"/>
</dbReference>
<dbReference type="SFLD" id="SFLDG01082">
    <property type="entry name" value="B12-binding_domain_containing"/>
    <property type="match status" value="1"/>
</dbReference>
<dbReference type="SFLD" id="SFLDS00029">
    <property type="entry name" value="Radical_SAM"/>
    <property type="match status" value="1"/>
</dbReference>
<feature type="domain" description="MTTase N-terminal" evidence="8">
    <location>
        <begin position="5"/>
        <end position="115"/>
    </location>
</feature>
<protein>
    <submittedName>
        <fullName evidence="10">Uncharacterized protein</fullName>
    </submittedName>
</protein>
<dbReference type="PANTHER" id="PTHR11918:SF45">
    <property type="entry name" value="THREONYLCARBAMOYLADENOSINE TRNA METHYLTHIOTRANSFERASE"/>
    <property type="match status" value="1"/>
</dbReference>
<evidence type="ECO:0000256" key="1">
    <source>
        <dbReference type="ARBA" id="ARBA00001966"/>
    </source>
</evidence>
<proteinExistence type="predicted"/>
<evidence type="ECO:0000259" key="8">
    <source>
        <dbReference type="PROSITE" id="PS51449"/>
    </source>
</evidence>
<evidence type="ECO:0000256" key="2">
    <source>
        <dbReference type="ARBA" id="ARBA00022485"/>
    </source>
</evidence>
<dbReference type="InterPro" id="IPR013848">
    <property type="entry name" value="Methylthiotransferase_N"/>
</dbReference>
<dbReference type="InterPro" id="IPR005839">
    <property type="entry name" value="Methylthiotransferase"/>
</dbReference>
<dbReference type="PANTHER" id="PTHR11918">
    <property type="entry name" value="RADICAL SAM PROTEINS"/>
    <property type="match status" value="1"/>
</dbReference>
<dbReference type="Gene3D" id="3.40.50.12160">
    <property type="entry name" value="Methylthiotransferase, N-terminal domain"/>
    <property type="match status" value="1"/>
</dbReference>
<dbReference type="Pfam" id="PF04055">
    <property type="entry name" value="Radical_SAM"/>
    <property type="match status" value="1"/>
</dbReference>
<evidence type="ECO:0000256" key="6">
    <source>
        <dbReference type="ARBA" id="ARBA00023004"/>
    </source>
</evidence>
<dbReference type="AlphaFoldDB" id="A0A1J4TQP4"/>
<comment type="cofactor">
    <cofactor evidence="1">
        <name>[4Fe-4S] cluster</name>
        <dbReference type="ChEBI" id="CHEBI:49883"/>
    </cofactor>
</comment>